<dbReference type="Gene3D" id="1.10.10.10">
    <property type="entry name" value="Winged helix-like DNA-binding domain superfamily/Winged helix DNA-binding domain"/>
    <property type="match status" value="1"/>
</dbReference>
<organism evidence="5 6">
    <name type="scientific">Henriciella pelagia</name>
    <dbReference type="NCBI Taxonomy" id="1977912"/>
    <lineage>
        <taxon>Bacteria</taxon>
        <taxon>Pseudomonadati</taxon>
        <taxon>Pseudomonadota</taxon>
        <taxon>Alphaproteobacteria</taxon>
        <taxon>Hyphomonadales</taxon>
        <taxon>Hyphomonadaceae</taxon>
        <taxon>Henriciella</taxon>
    </lineage>
</organism>
<dbReference type="InterPro" id="IPR036390">
    <property type="entry name" value="WH_DNA-bd_sf"/>
</dbReference>
<protein>
    <submittedName>
        <fullName evidence="5">MarR family transcriptional regulator</fullName>
    </submittedName>
</protein>
<dbReference type="PANTHER" id="PTHR42756:SF1">
    <property type="entry name" value="TRANSCRIPTIONAL REPRESSOR OF EMRAB OPERON"/>
    <property type="match status" value="1"/>
</dbReference>
<dbReference type="RefSeq" id="WP_084391428.1">
    <property type="nucleotide sequence ID" value="NZ_BMKF01000001.1"/>
</dbReference>
<keyword evidence="3" id="KW-0804">Transcription</keyword>
<dbReference type="PROSITE" id="PS50995">
    <property type="entry name" value="HTH_MARR_2"/>
    <property type="match status" value="1"/>
</dbReference>
<dbReference type="Proteomes" id="UP000628854">
    <property type="component" value="Unassembled WGS sequence"/>
</dbReference>
<dbReference type="EMBL" id="BMKF01000001">
    <property type="protein sequence ID" value="GGB64659.1"/>
    <property type="molecule type" value="Genomic_DNA"/>
</dbReference>
<name>A0ABQ1JEX2_9PROT</name>
<evidence type="ECO:0000256" key="3">
    <source>
        <dbReference type="ARBA" id="ARBA00023163"/>
    </source>
</evidence>
<sequence length="141" mass="15915">MQDLKSVGVRCAALKVLRAGRVLTRAYDEALRPTGLTITQYTLLNAIGHYEPDSIVTLGQLLDIERTTLSRNLALLEKAGLVHLGEQGSDRKRELLLTTRGVKKLEEAYPLWDSVQTRVEALFDEREFLELGDLLRRVKNV</sequence>
<dbReference type="SMART" id="SM00347">
    <property type="entry name" value="HTH_MARR"/>
    <property type="match status" value="1"/>
</dbReference>
<dbReference type="PANTHER" id="PTHR42756">
    <property type="entry name" value="TRANSCRIPTIONAL REGULATOR, MARR"/>
    <property type="match status" value="1"/>
</dbReference>
<keyword evidence="2" id="KW-0238">DNA-binding</keyword>
<evidence type="ECO:0000313" key="6">
    <source>
        <dbReference type="Proteomes" id="UP000628854"/>
    </source>
</evidence>
<gene>
    <name evidence="5" type="ORF">GCM10011503_11820</name>
</gene>
<evidence type="ECO:0000256" key="1">
    <source>
        <dbReference type="ARBA" id="ARBA00023015"/>
    </source>
</evidence>
<dbReference type="InterPro" id="IPR036388">
    <property type="entry name" value="WH-like_DNA-bd_sf"/>
</dbReference>
<accession>A0ABQ1JEX2</accession>
<proteinExistence type="predicted"/>
<dbReference type="InterPro" id="IPR000835">
    <property type="entry name" value="HTH_MarR-typ"/>
</dbReference>
<evidence type="ECO:0000313" key="5">
    <source>
        <dbReference type="EMBL" id="GGB64659.1"/>
    </source>
</evidence>
<evidence type="ECO:0000256" key="2">
    <source>
        <dbReference type="ARBA" id="ARBA00023125"/>
    </source>
</evidence>
<feature type="domain" description="HTH marR-type" evidence="4">
    <location>
        <begin position="1"/>
        <end position="140"/>
    </location>
</feature>
<comment type="caution">
    <text evidence="5">The sequence shown here is derived from an EMBL/GenBank/DDBJ whole genome shotgun (WGS) entry which is preliminary data.</text>
</comment>
<evidence type="ECO:0000259" key="4">
    <source>
        <dbReference type="PROSITE" id="PS50995"/>
    </source>
</evidence>
<dbReference type="Pfam" id="PF12802">
    <property type="entry name" value="MarR_2"/>
    <property type="match status" value="1"/>
</dbReference>
<reference evidence="6" key="1">
    <citation type="journal article" date="2019" name="Int. J. Syst. Evol. Microbiol.">
        <title>The Global Catalogue of Microorganisms (GCM) 10K type strain sequencing project: providing services to taxonomists for standard genome sequencing and annotation.</title>
        <authorList>
            <consortium name="The Broad Institute Genomics Platform"/>
            <consortium name="The Broad Institute Genome Sequencing Center for Infectious Disease"/>
            <person name="Wu L."/>
            <person name="Ma J."/>
        </authorList>
    </citation>
    <scope>NUCLEOTIDE SEQUENCE [LARGE SCALE GENOMIC DNA]</scope>
    <source>
        <strain evidence="6">CGMCC 1.15928</strain>
    </source>
</reference>
<keyword evidence="6" id="KW-1185">Reference proteome</keyword>
<keyword evidence="1" id="KW-0805">Transcription regulation</keyword>
<dbReference type="SUPFAM" id="SSF46785">
    <property type="entry name" value="Winged helix' DNA-binding domain"/>
    <property type="match status" value="1"/>
</dbReference>